<dbReference type="Gene3D" id="3.40.50.1820">
    <property type="entry name" value="alpha/beta hydrolase"/>
    <property type="match status" value="1"/>
</dbReference>
<keyword evidence="1" id="KW-0378">Hydrolase</keyword>
<protein>
    <recommendedName>
        <fullName evidence="2">Peptidase S9 prolyl oligopeptidase catalytic domain-containing protein</fullName>
    </recommendedName>
</protein>
<dbReference type="RefSeq" id="WP_090053586.1">
    <property type="nucleotide sequence ID" value="NZ_FNCC01000011.1"/>
</dbReference>
<sequence>MARRKIIRIAAVTSLVLLVLVTGALGGVGWYYSNELLKPAEARPQRYPETSLGTAAGNVVLAESKLTTLRGTYGIVWPGGAAKIGDVVSNADGRVERPLLGGTAPPEGTKVRVETDLYDGDPKKALGMVYSEVRVPSELGELPAWLVPAANQDTWVITVHGRGASREEALRVVPQLHKAGLPVLLITYRNDPDAPPSPDGLYHLGDTEWRDVEASIRYARSRGARNVVLYGWSMGGALVGQLLSRSELAPAVSGVVLDSPVTNWTQTLNLQARNRGVPTWLTPVAEVVSGWRADLDFDRFDLVRNPPAHKPPTLVLHGSADGTVPAQSSRDLAAAADGLGWPLRYVEIPDADHTSGWNVATDTYAGALGDFLTRSVGVRT</sequence>
<dbReference type="STRING" id="200378.SAMN05216553_111257"/>
<dbReference type="InterPro" id="IPR029058">
    <property type="entry name" value="AB_hydrolase_fold"/>
</dbReference>
<dbReference type="InterPro" id="IPR050300">
    <property type="entry name" value="GDXG_lipolytic_enzyme"/>
</dbReference>
<dbReference type="PANTHER" id="PTHR48081">
    <property type="entry name" value="AB HYDROLASE SUPERFAMILY PROTEIN C4A8.06C"/>
    <property type="match status" value="1"/>
</dbReference>
<accession>A0A1G7X4A5</accession>
<dbReference type="SUPFAM" id="SSF53474">
    <property type="entry name" value="alpha/beta-Hydrolases"/>
    <property type="match status" value="1"/>
</dbReference>
<dbReference type="Pfam" id="PF00326">
    <property type="entry name" value="Peptidase_S9"/>
    <property type="match status" value="1"/>
</dbReference>
<evidence type="ECO:0000313" key="4">
    <source>
        <dbReference type="Proteomes" id="UP000199623"/>
    </source>
</evidence>
<feature type="domain" description="Peptidase S9 prolyl oligopeptidase catalytic" evidence="2">
    <location>
        <begin position="202"/>
        <end position="359"/>
    </location>
</feature>
<dbReference type="OrthoDB" id="8111537at2"/>
<evidence type="ECO:0000256" key="1">
    <source>
        <dbReference type="ARBA" id="ARBA00022801"/>
    </source>
</evidence>
<keyword evidence="4" id="KW-1185">Reference proteome</keyword>
<gene>
    <name evidence="3" type="ORF">SAMN05216553_111257</name>
</gene>
<dbReference type="GO" id="GO:0006508">
    <property type="term" value="P:proteolysis"/>
    <property type="evidence" value="ECO:0007669"/>
    <property type="project" value="InterPro"/>
</dbReference>
<dbReference type="EMBL" id="FNCC01000011">
    <property type="protein sequence ID" value="SDG79038.1"/>
    <property type="molecule type" value="Genomic_DNA"/>
</dbReference>
<dbReference type="InterPro" id="IPR001375">
    <property type="entry name" value="Peptidase_S9_cat"/>
</dbReference>
<evidence type="ECO:0000259" key="2">
    <source>
        <dbReference type="Pfam" id="PF00326"/>
    </source>
</evidence>
<evidence type="ECO:0000313" key="3">
    <source>
        <dbReference type="EMBL" id="SDG79038.1"/>
    </source>
</evidence>
<dbReference type="AlphaFoldDB" id="A0A1G7X4A5"/>
<dbReference type="GO" id="GO:0008236">
    <property type="term" value="F:serine-type peptidase activity"/>
    <property type="evidence" value="ECO:0007669"/>
    <property type="project" value="InterPro"/>
</dbReference>
<name>A0A1G7X4A5_9PSEU</name>
<proteinExistence type="predicted"/>
<reference evidence="4" key="1">
    <citation type="submission" date="2016-10" db="EMBL/GenBank/DDBJ databases">
        <authorList>
            <person name="Varghese N."/>
            <person name="Submissions S."/>
        </authorList>
    </citation>
    <scope>NUCLEOTIDE SEQUENCE [LARGE SCALE GENOMIC DNA]</scope>
    <source>
        <strain evidence="4">CGMCC 4.3506</strain>
    </source>
</reference>
<organism evidence="3 4">
    <name type="scientific">Lentzea fradiae</name>
    <dbReference type="NCBI Taxonomy" id="200378"/>
    <lineage>
        <taxon>Bacteria</taxon>
        <taxon>Bacillati</taxon>
        <taxon>Actinomycetota</taxon>
        <taxon>Actinomycetes</taxon>
        <taxon>Pseudonocardiales</taxon>
        <taxon>Pseudonocardiaceae</taxon>
        <taxon>Lentzea</taxon>
    </lineage>
</organism>
<dbReference type="Proteomes" id="UP000199623">
    <property type="component" value="Unassembled WGS sequence"/>
</dbReference>